<evidence type="ECO:0000313" key="2">
    <source>
        <dbReference type="EMBL" id="KAK1920617.1"/>
    </source>
</evidence>
<name>A0AAD9CTM1_PAPLA</name>
<proteinExistence type="predicted"/>
<dbReference type="EMBL" id="JAODAN010000016">
    <property type="protein sequence ID" value="KAK1920604.1"/>
    <property type="molecule type" value="Genomic_DNA"/>
</dbReference>
<comment type="caution">
    <text evidence="1">The sequence shown here is derived from an EMBL/GenBank/DDBJ whole genome shotgun (WGS) entry which is preliminary data.</text>
</comment>
<accession>A0AAD9CTM1</accession>
<evidence type="ECO:0000313" key="3">
    <source>
        <dbReference type="Proteomes" id="UP001182556"/>
    </source>
</evidence>
<protein>
    <submittedName>
        <fullName evidence="1">Uncharacterized protein</fullName>
    </submittedName>
</protein>
<reference evidence="1" key="1">
    <citation type="submission" date="2023-02" db="EMBL/GenBank/DDBJ databases">
        <title>Identification and recombinant expression of a fungal hydrolase from Papiliotrema laurentii that hydrolyzes apple cutin and clears colloidal polyester polyurethane.</title>
        <authorList>
            <consortium name="DOE Joint Genome Institute"/>
            <person name="Roman V.A."/>
            <person name="Bojanowski C."/>
            <person name="Crable B.R."/>
            <person name="Wagner D.N."/>
            <person name="Hung C.S."/>
            <person name="Nadeau L.J."/>
            <person name="Schratz L."/>
            <person name="Haridas S."/>
            <person name="Pangilinan J."/>
            <person name="Lipzen A."/>
            <person name="Na H."/>
            <person name="Yan M."/>
            <person name="Ng V."/>
            <person name="Grigoriev I.V."/>
            <person name="Spatafora J.W."/>
            <person name="Barlow D."/>
            <person name="Biffinger J."/>
            <person name="Kelley-Loughnane N."/>
            <person name="Varaljay V.A."/>
            <person name="Crookes-Goodson W.J."/>
        </authorList>
    </citation>
    <scope>NUCLEOTIDE SEQUENCE</scope>
    <source>
        <strain evidence="1">5307AH</strain>
    </source>
</reference>
<organism evidence="1 3">
    <name type="scientific">Papiliotrema laurentii</name>
    <name type="common">Cryptococcus laurentii</name>
    <dbReference type="NCBI Taxonomy" id="5418"/>
    <lineage>
        <taxon>Eukaryota</taxon>
        <taxon>Fungi</taxon>
        <taxon>Dikarya</taxon>
        <taxon>Basidiomycota</taxon>
        <taxon>Agaricomycotina</taxon>
        <taxon>Tremellomycetes</taxon>
        <taxon>Tremellales</taxon>
        <taxon>Rhynchogastremaceae</taxon>
        <taxon>Papiliotrema</taxon>
    </lineage>
</organism>
<dbReference type="Proteomes" id="UP001182556">
    <property type="component" value="Unassembled WGS sequence"/>
</dbReference>
<keyword evidence="3" id="KW-1185">Reference proteome</keyword>
<gene>
    <name evidence="2" type="ORF">DB88DRAFT_134511</name>
    <name evidence="1" type="ORF">DB88DRAFT_141172</name>
</gene>
<sequence>MLRTGGQPKRNPHHLSCTPNTRLAATHLSAPFVYRSRLNVEPVVEDTVRIANDSLAVNRNSSHSARVSAVSASIANGISTCALVASIISLHFAATRKSKDAINPIVGGLDGYAAPGRKPLPILLTKLLWGMRRLLGQEMRGRTIWKTKRATMLPALTAKVPNLPSLSRTHQIRLRLTRHMSWTRWGTILLNARLEVTRGKGTRVSLEI</sequence>
<dbReference type="AlphaFoldDB" id="A0AAD9CTM1"/>
<dbReference type="EMBL" id="JAODAN010000015">
    <property type="protein sequence ID" value="KAK1920617.1"/>
    <property type="molecule type" value="Genomic_DNA"/>
</dbReference>
<evidence type="ECO:0000313" key="1">
    <source>
        <dbReference type="EMBL" id="KAK1920604.1"/>
    </source>
</evidence>